<dbReference type="SUPFAM" id="SSF51735">
    <property type="entry name" value="NAD(P)-binding Rossmann-fold domains"/>
    <property type="match status" value="1"/>
</dbReference>
<feature type="binding site" evidence="9">
    <location>
        <position position="87"/>
    </location>
    <ligand>
        <name>substrate</name>
    </ligand>
</feature>
<reference evidence="15" key="1">
    <citation type="journal article" date="2021" name="Open Biol.">
        <title>Shared evolutionary footprints suggest mitochondrial oxidative damage underlies multiple complex I losses in fungi.</title>
        <authorList>
            <person name="Schikora-Tamarit M.A."/>
            <person name="Marcet-Houben M."/>
            <person name="Nosek J."/>
            <person name="Gabaldon T."/>
        </authorList>
    </citation>
    <scope>NUCLEOTIDE SEQUENCE</scope>
    <source>
        <strain evidence="15">CBS6341</strain>
    </source>
</reference>
<feature type="domain" description="Lactate/malate dehydrogenase C-terminal" evidence="14">
    <location>
        <begin position="147"/>
        <end position="338"/>
    </location>
</feature>
<reference evidence="15" key="2">
    <citation type="submission" date="2021-01" db="EMBL/GenBank/DDBJ databases">
        <authorList>
            <person name="Schikora-Tamarit M.A."/>
        </authorList>
    </citation>
    <scope>NUCLEOTIDE SEQUENCE</scope>
    <source>
        <strain evidence="15">CBS6341</strain>
    </source>
</reference>
<dbReference type="EC" id="1.1.1.37" evidence="3 12"/>
<sequence>MKVAVVGAAGGIGQPLSLLLKLSPLVDELSLYDLFHTPGISADLNHIDTGAKVAGYLADENGFEGALSNADLVIIPAGVPRKPGMTRDDLFNLNGGIISNIAENCARYCPNANILVISNPVNSTVAIVAEVFKKHGVFNPRRLFGVTTLDLVRSNSFISQLSKDKLKSNELNVQVIGGHSGETIVPIFSHNSNKSLVEFYNSLNSEQRDTLIHRVQFGGDEVVAAKKGTGSATLSMAYSGFRLAENIIKAINGEENIIESSFINLNGDIQGSREVKNYINTKGFTEVEYISLPVKLGPRGVESIEYDILNNINSNEEELLSVALSQLSNNISKGVNFVRGA</sequence>
<keyword evidence="16" id="KW-1185">Reference proteome</keyword>
<comment type="subunit">
    <text evidence="2">Homodimer.</text>
</comment>
<dbReference type="AlphaFoldDB" id="A0A9P8TGV5"/>
<dbReference type="PROSITE" id="PS00068">
    <property type="entry name" value="MDH"/>
    <property type="match status" value="1"/>
</dbReference>
<feature type="binding site" evidence="10">
    <location>
        <position position="33"/>
    </location>
    <ligand>
        <name>NAD(+)</name>
        <dbReference type="ChEBI" id="CHEBI:57540"/>
    </ligand>
</feature>
<dbReference type="NCBIfam" id="TIGR01772">
    <property type="entry name" value="MDH_euk_gproteo"/>
    <property type="match status" value="1"/>
</dbReference>
<evidence type="ECO:0000313" key="16">
    <source>
        <dbReference type="Proteomes" id="UP000769528"/>
    </source>
</evidence>
<feature type="domain" description="Lactate/malate dehydrogenase N-terminal" evidence="13">
    <location>
        <begin position="1"/>
        <end position="145"/>
    </location>
</feature>
<feature type="active site" description="Proton acceptor" evidence="8">
    <location>
        <position position="179"/>
    </location>
</feature>
<feature type="binding site" evidence="9">
    <location>
        <position position="153"/>
    </location>
    <ligand>
        <name>substrate</name>
    </ligand>
</feature>
<feature type="binding site" evidence="10">
    <location>
        <begin position="7"/>
        <end position="13"/>
    </location>
    <ligand>
        <name>NAD(+)</name>
        <dbReference type="ChEBI" id="CHEBI:57540"/>
    </ligand>
</feature>
<dbReference type="InterPro" id="IPR015955">
    <property type="entry name" value="Lactate_DH/Glyco_Ohase_4_C"/>
</dbReference>
<keyword evidence="4 12" id="KW-0816">Tricarboxylic acid cycle</keyword>
<evidence type="ECO:0000256" key="4">
    <source>
        <dbReference type="ARBA" id="ARBA00022532"/>
    </source>
</evidence>
<evidence type="ECO:0000259" key="14">
    <source>
        <dbReference type="Pfam" id="PF02866"/>
    </source>
</evidence>
<dbReference type="Pfam" id="PF02866">
    <property type="entry name" value="Ldh_1_C"/>
    <property type="match status" value="1"/>
</dbReference>
<dbReference type="PIRSF" id="PIRSF000102">
    <property type="entry name" value="Lac_mal_DH"/>
    <property type="match status" value="1"/>
</dbReference>
<evidence type="ECO:0000313" key="15">
    <source>
        <dbReference type="EMBL" id="KAH3678319.1"/>
    </source>
</evidence>
<dbReference type="Gene3D" id="3.40.50.720">
    <property type="entry name" value="NAD(P)-binding Rossmann-like Domain"/>
    <property type="match status" value="1"/>
</dbReference>
<evidence type="ECO:0000256" key="7">
    <source>
        <dbReference type="ARBA" id="ARBA00048313"/>
    </source>
</evidence>
<keyword evidence="5 11" id="KW-0560">Oxidoreductase</keyword>
<comment type="catalytic activity">
    <reaction evidence="7 12">
        <text>(S)-malate + NAD(+) = oxaloacetate + NADH + H(+)</text>
        <dbReference type="Rhea" id="RHEA:21432"/>
        <dbReference type="ChEBI" id="CHEBI:15378"/>
        <dbReference type="ChEBI" id="CHEBI:15589"/>
        <dbReference type="ChEBI" id="CHEBI:16452"/>
        <dbReference type="ChEBI" id="CHEBI:57540"/>
        <dbReference type="ChEBI" id="CHEBI:57945"/>
        <dbReference type="EC" id="1.1.1.37"/>
    </reaction>
</comment>
<dbReference type="InterPro" id="IPR001236">
    <property type="entry name" value="Lactate/malate_DH_N"/>
</dbReference>
<dbReference type="FunFam" id="3.90.110.10:FF:000009">
    <property type="entry name" value="Malate dehydrogenase"/>
    <property type="match status" value="1"/>
</dbReference>
<feature type="binding site" evidence="9">
    <location>
        <position position="81"/>
    </location>
    <ligand>
        <name>substrate</name>
    </ligand>
</feature>
<accession>A0A9P8TGV5</accession>
<dbReference type="GO" id="GO:0006108">
    <property type="term" value="P:malate metabolic process"/>
    <property type="evidence" value="ECO:0007669"/>
    <property type="project" value="InterPro"/>
</dbReference>
<dbReference type="InterPro" id="IPR001557">
    <property type="entry name" value="L-lactate/malate_DH"/>
</dbReference>
<evidence type="ECO:0000256" key="8">
    <source>
        <dbReference type="PIRSR" id="PIRSR000102-1"/>
    </source>
</evidence>
<dbReference type="Pfam" id="PF00056">
    <property type="entry name" value="Ldh_1_N"/>
    <property type="match status" value="1"/>
</dbReference>
<dbReference type="SUPFAM" id="SSF56327">
    <property type="entry name" value="LDH C-terminal domain-like"/>
    <property type="match status" value="1"/>
</dbReference>
<dbReference type="InterPro" id="IPR022383">
    <property type="entry name" value="Lactate/malate_DH_C"/>
</dbReference>
<dbReference type="EMBL" id="JAEUBF010000452">
    <property type="protein sequence ID" value="KAH3678319.1"/>
    <property type="molecule type" value="Genomic_DNA"/>
</dbReference>
<evidence type="ECO:0000259" key="13">
    <source>
        <dbReference type="Pfam" id="PF00056"/>
    </source>
</evidence>
<proteinExistence type="inferred from homology"/>
<dbReference type="Proteomes" id="UP000769528">
    <property type="component" value="Unassembled WGS sequence"/>
</dbReference>
<dbReference type="InterPro" id="IPR001252">
    <property type="entry name" value="Malate_DH_AS"/>
</dbReference>
<dbReference type="InterPro" id="IPR036291">
    <property type="entry name" value="NAD(P)-bd_dom_sf"/>
</dbReference>
<feature type="binding site" evidence="10">
    <location>
        <position position="94"/>
    </location>
    <ligand>
        <name>NAD(+)</name>
        <dbReference type="ChEBI" id="CHEBI:57540"/>
    </ligand>
</feature>
<gene>
    <name evidence="15" type="ORF">WICMUC_001600</name>
</gene>
<dbReference type="PANTHER" id="PTHR11540">
    <property type="entry name" value="MALATE AND LACTATE DEHYDROGENASE"/>
    <property type="match status" value="1"/>
</dbReference>
<dbReference type="GO" id="GO:0006099">
    <property type="term" value="P:tricarboxylic acid cycle"/>
    <property type="evidence" value="ECO:0007669"/>
    <property type="project" value="UniProtKB-KW"/>
</dbReference>
<evidence type="ECO:0000256" key="5">
    <source>
        <dbReference type="ARBA" id="ARBA00023002"/>
    </source>
</evidence>
<feature type="binding site" evidence="9">
    <location>
        <position position="119"/>
    </location>
    <ligand>
        <name>substrate</name>
    </ligand>
</feature>
<evidence type="ECO:0000256" key="10">
    <source>
        <dbReference type="PIRSR" id="PIRSR000102-3"/>
    </source>
</evidence>
<dbReference type="GO" id="GO:0005829">
    <property type="term" value="C:cytosol"/>
    <property type="evidence" value="ECO:0007669"/>
    <property type="project" value="TreeGrafter"/>
</dbReference>
<evidence type="ECO:0000256" key="6">
    <source>
        <dbReference type="ARBA" id="ARBA00023027"/>
    </source>
</evidence>
<dbReference type="FunFam" id="3.40.50.720:FF:000013">
    <property type="entry name" value="Malate dehydrogenase"/>
    <property type="match status" value="1"/>
</dbReference>
<dbReference type="OrthoDB" id="4069699at2759"/>
<comment type="similarity">
    <text evidence="1">Belongs to the LDH/MDH superfamily. MDH type 1 family.</text>
</comment>
<name>A0A9P8TGV5_9ASCO</name>
<evidence type="ECO:0000256" key="12">
    <source>
        <dbReference type="RuleBase" id="RU003405"/>
    </source>
</evidence>
<dbReference type="PANTHER" id="PTHR11540:SF16">
    <property type="entry name" value="MALATE DEHYDROGENASE, MITOCHONDRIAL"/>
    <property type="match status" value="1"/>
</dbReference>
<dbReference type="GO" id="GO:0030060">
    <property type="term" value="F:L-malate dehydrogenase (NAD+) activity"/>
    <property type="evidence" value="ECO:0007669"/>
    <property type="project" value="UniProtKB-EC"/>
</dbReference>
<dbReference type="Gene3D" id="3.90.110.10">
    <property type="entry name" value="Lactate dehydrogenase/glycoside hydrolase, family 4, C-terminal"/>
    <property type="match status" value="1"/>
</dbReference>
<evidence type="ECO:0000256" key="11">
    <source>
        <dbReference type="RuleBase" id="RU003369"/>
    </source>
</evidence>
<organism evidence="15 16">
    <name type="scientific">Wickerhamomyces mucosus</name>
    <dbReference type="NCBI Taxonomy" id="1378264"/>
    <lineage>
        <taxon>Eukaryota</taxon>
        <taxon>Fungi</taxon>
        <taxon>Dikarya</taxon>
        <taxon>Ascomycota</taxon>
        <taxon>Saccharomycotina</taxon>
        <taxon>Saccharomycetes</taxon>
        <taxon>Phaffomycetales</taxon>
        <taxon>Wickerhamomycetaceae</taxon>
        <taxon>Wickerhamomyces</taxon>
    </lineage>
</organism>
<feature type="binding site" evidence="10">
    <location>
        <begin position="117"/>
        <end position="119"/>
    </location>
    <ligand>
        <name>NAD(+)</name>
        <dbReference type="ChEBI" id="CHEBI:57540"/>
    </ligand>
</feature>
<evidence type="ECO:0000256" key="9">
    <source>
        <dbReference type="PIRSR" id="PIRSR000102-2"/>
    </source>
</evidence>
<keyword evidence="6 10" id="KW-0520">NAD</keyword>
<feature type="binding site" evidence="10">
    <location>
        <position position="236"/>
    </location>
    <ligand>
        <name>NAD(+)</name>
        <dbReference type="ChEBI" id="CHEBI:57540"/>
    </ligand>
</feature>
<evidence type="ECO:0000256" key="3">
    <source>
        <dbReference type="ARBA" id="ARBA00012995"/>
    </source>
</evidence>
<protein>
    <recommendedName>
        <fullName evidence="3 12">Malate dehydrogenase</fullName>
        <ecNumber evidence="3 12">1.1.1.37</ecNumber>
    </recommendedName>
</protein>
<comment type="caution">
    <text evidence="15">The sequence shown here is derived from an EMBL/GenBank/DDBJ whole genome shotgun (WGS) entry which is preliminary data.</text>
</comment>
<evidence type="ECO:0000256" key="2">
    <source>
        <dbReference type="ARBA" id="ARBA00011738"/>
    </source>
</evidence>
<dbReference type="CDD" id="cd01337">
    <property type="entry name" value="MDH_glyoxysomal_mitochondrial"/>
    <property type="match status" value="1"/>
</dbReference>
<dbReference type="InterPro" id="IPR010097">
    <property type="entry name" value="Malate_DH_type1"/>
</dbReference>
<evidence type="ECO:0000256" key="1">
    <source>
        <dbReference type="ARBA" id="ARBA00008824"/>
    </source>
</evidence>